<feature type="compositionally biased region" description="Basic residues" evidence="6">
    <location>
        <begin position="276"/>
        <end position="316"/>
    </location>
</feature>
<protein>
    <recommendedName>
        <fullName evidence="10">Noggin</fullName>
    </recommendedName>
</protein>
<reference evidence="8" key="1">
    <citation type="submission" date="2020-07" db="EMBL/GenBank/DDBJ databases">
        <title>Multicomponent nature underlies the extraordinary mechanical properties of spider dragline silk.</title>
        <authorList>
            <person name="Kono N."/>
            <person name="Nakamura H."/>
            <person name="Mori M."/>
            <person name="Yoshida Y."/>
            <person name="Ohtoshi R."/>
            <person name="Malay A.D."/>
            <person name="Moran D.A.P."/>
            <person name="Tomita M."/>
            <person name="Numata K."/>
            <person name="Arakawa K."/>
        </authorList>
    </citation>
    <scope>NUCLEOTIDE SEQUENCE</scope>
</reference>
<comment type="caution">
    <text evidence="8">The sequence shown here is derived from an EMBL/GenBank/DDBJ whole genome shotgun (WGS) entry which is preliminary data.</text>
</comment>
<evidence type="ECO:0000256" key="7">
    <source>
        <dbReference type="SAM" id="SignalP"/>
    </source>
</evidence>
<dbReference type="AlphaFoldDB" id="A0A8X6GBB6"/>
<feature type="region of interest" description="Disordered" evidence="6">
    <location>
        <begin position="268"/>
        <end position="329"/>
    </location>
</feature>
<feature type="signal peptide" evidence="7">
    <location>
        <begin position="1"/>
        <end position="25"/>
    </location>
</feature>
<dbReference type="Gene3D" id="1.10.287.520">
    <property type="entry name" value="Helix hairpin bin"/>
    <property type="match status" value="1"/>
</dbReference>
<gene>
    <name evidence="8" type="primary">AVEN_3948_1</name>
    <name evidence="8" type="ORF">TNCT_682981</name>
</gene>
<dbReference type="Proteomes" id="UP000887116">
    <property type="component" value="Unassembled WGS sequence"/>
</dbReference>
<comment type="similarity">
    <text evidence="2">Belongs to the noggin family.</text>
</comment>
<dbReference type="PANTHER" id="PTHR10494:SF6">
    <property type="entry name" value="NOGGIN"/>
    <property type="match status" value="1"/>
</dbReference>
<feature type="compositionally biased region" description="Basic residues" evidence="6">
    <location>
        <begin position="67"/>
        <end position="77"/>
    </location>
</feature>
<accession>A0A8X6GBB6</accession>
<evidence type="ECO:0000256" key="3">
    <source>
        <dbReference type="ARBA" id="ARBA00022473"/>
    </source>
</evidence>
<dbReference type="GO" id="GO:0009953">
    <property type="term" value="P:dorsal/ventral pattern formation"/>
    <property type="evidence" value="ECO:0007669"/>
    <property type="project" value="TreeGrafter"/>
</dbReference>
<evidence type="ECO:0000256" key="1">
    <source>
        <dbReference type="ARBA" id="ARBA00004613"/>
    </source>
</evidence>
<proteinExistence type="inferred from homology"/>
<dbReference type="Pfam" id="PF05806">
    <property type="entry name" value="Noggin"/>
    <property type="match status" value="1"/>
</dbReference>
<dbReference type="InterPro" id="IPR029034">
    <property type="entry name" value="Cystine-knot_cytokine"/>
</dbReference>
<dbReference type="PANTHER" id="PTHR10494">
    <property type="entry name" value="BONE MORPHOGENETIC PROTEIN INHIBITOR, NOGGIN"/>
    <property type="match status" value="1"/>
</dbReference>
<name>A0A8X6GBB6_TRICU</name>
<evidence type="ECO:0000313" key="8">
    <source>
        <dbReference type="EMBL" id="GFR00213.1"/>
    </source>
</evidence>
<feature type="region of interest" description="Disordered" evidence="6">
    <location>
        <begin position="50"/>
        <end position="95"/>
    </location>
</feature>
<evidence type="ECO:0008006" key="10">
    <source>
        <dbReference type="Google" id="ProtNLM"/>
    </source>
</evidence>
<evidence type="ECO:0000256" key="4">
    <source>
        <dbReference type="ARBA" id="ARBA00022525"/>
    </source>
</evidence>
<dbReference type="OrthoDB" id="5950649at2759"/>
<dbReference type="GO" id="GO:0045596">
    <property type="term" value="P:negative regulation of cell differentiation"/>
    <property type="evidence" value="ECO:0007669"/>
    <property type="project" value="InterPro"/>
</dbReference>
<evidence type="ECO:0000313" key="9">
    <source>
        <dbReference type="Proteomes" id="UP000887116"/>
    </source>
</evidence>
<comment type="subcellular location">
    <subcellularLocation>
        <location evidence="1">Secreted</location>
    </subcellularLocation>
</comment>
<sequence>MSSISYFRLFLLLYLCTELITSGAALELYNHEISYSKAVDPLYPLATELSELSTKPENQSKGERNPKKEKKAKKGKKEKKEKEKKEWKKTKNRRKHLDQSGFMELMGPDFKKVWMASDNPYKTNAYESVLDPHIPRKWEKNELVSEMNKMNLTQELMEFAPELLHQESQIRNYLLKRSSCPTVFTWFDLGSTFWPRWIRKGDCENREAYCSFPPGMHCVPNRSKTVLVLQWTCDDEQDRSSTNVVVNNPPWIETIIEYSEPGAAQVVVQGIEGKKDKRRNRDKKRRNKEKKRNKDKKKRIKDKKRRNKDKKRKNKDKKKEEKAIRRSRKRLPLHIWGPPKRTVPKIPKTRKKHRCSWIKVPYTITVDCFCNC</sequence>
<evidence type="ECO:0000256" key="2">
    <source>
        <dbReference type="ARBA" id="ARBA00007480"/>
    </source>
</evidence>
<keyword evidence="5 7" id="KW-0732">Signal</keyword>
<keyword evidence="3" id="KW-0217">Developmental protein</keyword>
<dbReference type="Gene3D" id="2.10.90.10">
    <property type="entry name" value="Cystine-knot cytokines"/>
    <property type="match status" value="1"/>
</dbReference>
<dbReference type="InterPro" id="IPR008717">
    <property type="entry name" value="Noggin"/>
</dbReference>
<dbReference type="GO" id="GO:0030514">
    <property type="term" value="P:negative regulation of BMP signaling pathway"/>
    <property type="evidence" value="ECO:0007669"/>
    <property type="project" value="InterPro"/>
</dbReference>
<feature type="chain" id="PRO_5036502300" description="Noggin" evidence="7">
    <location>
        <begin position="26"/>
        <end position="372"/>
    </location>
</feature>
<keyword evidence="9" id="KW-1185">Reference proteome</keyword>
<keyword evidence="4" id="KW-0964">Secreted</keyword>
<organism evidence="8 9">
    <name type="scientific">Trichonephila clavata</name>
    <name type="common">Joro spider</name>
    <name type="synonym">Nephila clavata</name>
    <dbReference type="NCBI Taxonomy" id="2740835"/>
    <lineage>
        <taxon>Eukaryota</taxon>
        <taxon>Metazoa</taxon>
        <taxon>Ecdysozoa</taxon>
        <taxon>Arthropoda</taxon>
        <taxon>Chelicerata</taxon>
        <taxon>Arachnida</taxon>
        <taxon>Araneae</taxon>
        <taxon>Araneomorphae</taxon>
        <taxon>Entelegynae</taxon>
        <taxon>Araneoidea</taxon>
        <taxon>Nephilidae</taxon>
        <taxon>Trichonephila</taxon>
    </lineage>
</organism>
<evidence type="ECO:0000256" key="6">
    <source>
        <dbReference type="SAM" id="MobiDB-lite"/>
    </source>
</evidence>
<dbReference type="EMBL" id="BMAO01034966">
    <property type="protein sequence ID" value="GFR00213.1"/>
    <property type="molecule type" value="Genomic_DNA"/>
</dbReference>
<evidence type="ECO:0000256" key="5">
    <source>
        <dbReference type="ARBA" id="ARBA00022729"/>
    </source>
</evidence>
<dbReference type="SUPFAM" id="SSF57501">
    <property type="entry name" value="Cystine-knot cytokines"/>
    <property type="match status" value="1"/>
</dbReference>
<dbReference type="GO" id="GO:0005615">
    <property type="term" value="C:extracellular space"/>
    <property type="evidence" value="ECO:0007669"/>
    <property type="project" value="TreeGrafter"/>
</dbReference>